<comment type="caution">
    <text evidence="1">The sequence shown here is derived from an EMBL/GenBank/DDBJ whole genome shotgun (WGS) entry which is preliminary data.</text>
</comment>
<proteinExistence type="predicted"/>
<dbReference type="Gene3D" id="2.40.128.20">
    <property type="match status" value="1"/>
</dbReference>
<sequence>MQDQMIDVSIQIKTEIKDENGEETITRKENGQYVHKEGFHVLKYEEHIEEIGDVSTTLIIQDSKITLKREGAIKMQQIFRIGKHTESVYYHPYGSFRMETETYRMEFHKSIDNKMGKLFIVYDVIMNEEEPRNYTLAVEFEEEDV</sequence>
<dbReference type="Pfam" id="PF09148">
    <property type="entry name" value="DUF1934"/>
    <property type="match status" value="1"/>
</dbReference>
<evidence type="ECO:0000313" key="1">
    <source>
        <dbReference type="EMBL" id="PKR77174.1"/>
    </source>
</evidence>
<keyword evidence="2" id="KW-1185">Reference proteome</keyword>
<dbReference type="InterPro" id="IPR015231">
    <property type="entry name" value="DUF1934"/>
</dbReference>
<dbReference type="EMBL" id="PJNH01000003">
    <property type="protein sequence ID" value="PKR77174.1"/>
    <property type="molecule type" value="Genomic_DNA"/>
</dbReference>
<dbReference type="AlphaFoldDB" id="A0A2I0QS86"/>
<dbReference type="Proteomes" id="UP000243524">
    <property type="component" value="Unassembled WGS sequence"/>
</dbReference>
<dbReference type="InterPro" id="IPR012674">
    <property type="entry name" value="Calycin"/>
</dbReference>
<gene>
    <name evidence="1" type="ORF">CEY16_10560</name>
</gene>
<organism evidence="1 2">
    <name type="scientific">Halalkalibacillus sediminis</name>
    <dbReference type="NCBI Taxonomy" id="2018042"/>
    <lineage>
        <taxon>Bacteria</taxon>
        <taxon>Bacillati</taxon>
        <taxon>Bacillota</taxon>
        <taxon>Bacilli</taxon>
        <taxon>Bacillales</taxon>
        <taxon>Bacillaceae</taxon>
        <taxon>Halalkalibacillus</taxon>
    </lineage>
</organism>
<dbReference type="RefSeq" id="WP_101331981.1">
    <property type="nucleotide sequence ID" value="NZ_PJNH01000003.1"/>
</dbReference>
<evidence type="ECO:0000313" key="2">
    <source>
        <dbReference type="Proteomes" id="UP000243524"/>
    </source>
</evidence>
<dbReference type="OrthoDB" id="2352933at2"/>
<evidence type="ECO:0008006" key="3">
    <source>
        <dbReference type="Google" id="ProtNLM"/>
    </source>
</evidence>
<accession>A0A2I0QS86</accession>
<dbReference type="SUPFAM" id="SSF50814">
    <property type="entry name" value="Lipocalins"/>
    <property type="match status" value="1"/>
</dbReference>
<protein>
    <recommendedName>
        <fullName evidence="3">DUF1934 domain-containing protein</fullName>
    </recommendedName>
</protein>
<reference evidence="1 2" key="1">
    <citation type="submission" date="2017-06" db="EMBL/GenBank/DDBJ databases">
        <title>the draft geome sequence of Illustriluteabacillus marina B3227.</title>
        <authorList>
            <person name="He R.-H."/>
            <person name="Du Z.-J."/>
        </authorList>
    </citation>
    <scope>NUCLEOTIDE SEQUENCE [LARGE SCALE GENOMIC DNA]</scope>
    <source>
        <strain evidence="1 2">B3227</strain>
    </source>
</reference>
<name>A0A2I0QS86_9BACI</name>